<proteinExistence type="predicted"/>
<dbReference type="NCBIfam" id="NF047864">
    <property type="entry name" value="CBU_0592_membra"/>
    <property type="match status" value="1"/>
</dbReference>
<dbReference type="OrthoDB" id="7063597at2"/>
<dbReference type="EMBL" id="CP000383">
    <property type="protein sequence ID" value="ABG58940.1"/>
    <property type="molecule type" value="Genomic_DNA"/>
</dbReference>
<evidence type="ECO:0000313" key="3">
    <source>
        <dbReference type="EMBL" id="ABG58940.1"/>
    </source>
</evidence>
<name>A0A6N4SRC4_CYTH3</name>
<dbReference type="KEGG" id="chu:CHU_1672"/>
<keyword evidence="1" id="KW-0472">Membrane</keyword>
<evidence type="ECO:0000256" key="1">
    <source>
        <dbReference type="SAM" id="Phobius"/>
    </source>
</evidence>
<feature type="transmembrane region" description="Helical" evidence="1">
    <location>
        <begin position="37"/>
        <end position="55"/>
    </location>
</feature>
<dbReference type="AlphaFoldDB" id="A0A6N4SRC4"/>
<dbReference type="Proteomes" id="UP000001822">
    <property type="component" value="Chromosome"/>
</dbReference>
<dbReference type="InterPro" id="IPR058058">
    <property type="entry name" value="CBU_0592-like"/>
</dbReference>
<dbReference type="RefSeq" id="WP_011585057.1">
    <property type="nucleotide sequence ID" value="NC_008255.1"/>
</dbReference>
<gene>
    <name evidence="3" type="ordered locus">CHU_1672</name>
</gene>
<organism evidence="3 4">
    <name type="scientific">Cytophaga hutchinsonii (strain ATCC 33406 / DSM 1761 / CIP 103989 / NBRC 15051 / NCIMB 9469 / D465)</name>
    <dbReference type="NCBI Taxonomy" id="269798"/>
    <lineage>
        <taxon>Bacteria</taxon>
        <taxon>Pseudomonadati</taxon>
        <taxon>Bacteroidota</taxon>
        <taxon>Cytophagia</taxon>
        <taxon>Cytophagales</taxon>
        <taxon>Cytophagaceae</taxon>
        <taxon>Cytophaga</taxon>
    </lineage>
</organism>
<keyword evidence="1" id="KW-1133">Transmembrane helix</keyword>
<keyword evidence="1" id="KW-0812">Transmembrane</keyword>
<reference evidence="3 4" key="1">
    <citation type="journal article" date="2007" name="Appl. Environ. Microbiol.">
        <title>Genome sequence of the cellulolytic gliding bacterium Cytophaga hutchinsonii.</title>
        <authorList>
            <person name="Xie G."/>
            <person name="Bruce D.C."/>
            <person name="Challacombe J.F."/>
            <person name="Chertkov O."/>
            <person name="Detter J.C."/>
            <person name="Gilna P."/>
            <person name="Han C.S."/>
            <person name="Lucas S."/>
            <person name="Misra M."/>
            <person name="Myers G.L."/>
            <person name="Richardson P."/>
            <person name="Tapia R."/>
            <person name="Thayer N."/>
            <person name="Thompson L.S."/>
            <person name="Brettin T.S."/>
            <person name="Henrissat B."/>
            <person name="Wilson D.B."/>
            <person name="McBride M.J."/>
        </authorList>
    </citation>
    <scope>NUCLEOTIDE SEQUENCE [LARGE SCALE GENOMIC DNA]</scope>
    <source>
        <strain evidence="4">ATCC 33406 / DSM 1761 / CIP 103989 / NBRC 15051 / NCIMB 9469 / D465</strain>
    </source>
</reference>
<dbReference type="Pfam" id="PF26604">
    <property type="entry name" value="CBU_0592"/>
    <property type="match status" value="1"/>
</dbReference>
<feature type="domain" description="CBU-0592-like" evidence="2">
    <location>
        <begin position="9"/>
        <end position="83"/>
    </location>
</feature>
<evidence type="ECO:0000313" key="4">
    <source>
        <dbReference type="Proteomes" id="UP000001822"/>
    </source>
</evidence>
<evidence type="ECO:0000259" key="2">
    <source>
        <dbReference type="Pfam" id="PF26604"/>
    </source>
</evidence>
<accession>A0A6N4SRC4</accession>
<feature type="transmembrane region" description="Helical" evidence="1">
    <location>
        <begin position="61"/>
        <end position="80"/>
    </location>
</feature>
<feature type="transmembrane region" description="Helical" evidence="1">
    <location>
        <begin position="6"/>
        <end position="25"/>
    </location>
</feature>
<keyword evidence="4" id="KW-1185">Reference proteome</keyword>
<protein>
    <recommendedName>
        <fullName evidence="2">CBU-0592-like domain-containing protein</fullName>
    </recommendedName>
</protein>
<sequence>MTAIEIGVECAGWVGAILVLIAFFLISTNRVNANMPVFHWLNIFGAVGLIIHTLYNTAYPSAFVNVIWAGVAVYSLSNILKKR</sequence>